<dbReference type="Proteomes" id="UP000187074">
    <property type="component" value="Unassembled WGS sequence"/>
</dbReference>
<feature type="transmembrane region" description="Helical" evidence="1">
    <location>
        <begin position="44"/>
        <end position="64"/>
    </location>
</feature>
<keyword evidence="1" id="KW-0472">Membrane</keyword>
<comment type="caution">
    <text evidence="2">The sequence shown here is derived from an EMBL/GenBank/DDBJ whole genome shotgun (WGS) entry which is preliminary data.</text>
</comment>
<reference evidence="2 3" key="1">
    <citation type="submission" date="2016-11" db="EMBL/GenBank/DDBJ databases">
        <title>Paenibacillus species isolates.</title>
        <authorList>
            <person name="Beno S.M."/>
        </authorList>
    </citation>
    <scope>NUCLEOTIDE SEQUENCE [LARGE SCALE GENOMIC DNA]</scope>
    <source>
        <strain evidence="2 3">FSL F4-0100</strain>
    </source>
</reference>
<protein>
    <submittedName>
        <fullName evidence="2">Uncharacterized protein</fullName>
    </submittedName>
</protein>
<feature type="transmembrane region" description="Helical" evidence="1">
    <location>
        <begin position="12"/>
        <end position="32"/>
    </location>
</feature>
<name>A0A1R1B5U4_PAELA</name>
<dbReference type="RefSeq" id="WP_076321706.1">
    <property type="nucleotide sequence ID" value="NZ_MRTF01000002.1"/>
</dbReference>
<keyword evidence="1" id="KW-0812">Transmembrane</keyword>
<evidence type="ECO:0000256" key="1">
    <source>
        <dbReference type="SAM" id="Phobius"/>
    </source>
</evidence>
<proteinExistence type="predicted"/>
<dbReference type="OrthoDB" id="2660529at2"/>
<feature type="transmembrane region" description="Helical" evidence="1">
    <location>
        <begin position="111"/>
        <end position="131"/>
    </location>
</feature>
<organism evidence="2 3">
    <name type="scientific">Paenibacillus lautus</name>
    <name type="common">Bacillus lautus</name>
    <dbReference type="NCBI Taxonomy" id="1401"/>
    <lineage>
        <taxon>Bacteria</taxon>
        <taxon>Bacillati</taxon>
        <taxon>Bacillota</taxon>
        <taxon>Bacilli</taxon>
        <taxon>Bacillales</taxon>
        <taxon>Paenibacillaceae</taxon>
        <taxon>Paenibacillus</taxon>
    </lineage>
</organism>
<feature type="transmembrane region" description="Helical" evidence="1">
    <location>
        <begin position="76"/>
        <end position="99"/>
    </location>
</feature>
<dbReference type="AlphaFoldDB" id="A0A1R1B5U4"/>
<dbReference type="STRING" id="1401.BK123_07260"/>
<accession>A0A1R1B5U4</accession>
<keyword evidence="1" id="KW-1133">Transmembrane helix</keyword>
<evidence type="ECO:0000313" key="3">
    <source>
        <dbReference type="Proteomes" id="UP000187074"/>
    </source>
</evidence>
<dbReference type="EMBL" id="MRTF01000002">
    <property type="protein sequence ID" value="OME94886.1"/>
    <property type="molecule type" value="Genomic_DNA"/>
</dbReference>
<evidence type="ECO:0000313" key="2">
    <source>
        <dbReference type="EMBL" id="OME94886.1"/>
    </source>
</evidence>
<gene>
    <name evidence="2" type="ORF">BK123_07260</name>
</gene>
<sequence length="146" mass="16819">MSFLIRLNISSFLYAWFPFAGIELMANVYRLSRVTEWGLDHVNVMILVFFFVGLLLSGFGFPKLIRHWLGGRKASFFSLVLWIPYFMILTYMVAAWFPIINPADKPNPVTGLMAIAILALYPFYLAILHLFGTNTITERMEEDQVT</sequence>